<accession>A0ACC6R2S4</accession>
<protein>
    <submittedName>
        <fullName evidence="1">TonB-dependent receptor</fullName>
    </submittedName>
</protein>
<organism evidence="1 2">
    <name type="scientific">Pseudoalteromonas undina</name>
    <dbReference type="NCBI Taxonomy" id="43660"/>
    <lineage>
        <taxon>Bacteria</taxon>
        <taxon>Pseudomonadati</taxon>
        <taxon>Pseudomonadota</taxon>
        <taxon>Gammaproteobacteria</taxon>
        <taxon>Alteromonadales</taxon>
        <taxon>Pseudoalteromonadaceae</taxon>
        <taxon>Pseudoalteromonas</taxon>
    </lineage>
</organism>
<evidence type="ECO:0000313" key="1">
    <source>
        <dbReference type="EMBL" id="MEL0604199.1"/>
    </source>
</evidence>
<evidence type="ECO:0000313" key="2">
    <source>
        <dbReference type="Proteomes" id="UP001374952"/>
    </source>
</evidence>
<dbReference type="Proteomes" id="UP001374952">
    <property type="component" value="Unassembled WGS sequence"/>
</dbReference>
<proteinExistence type="predicted"/>
<comment type="caution">
    <text evidence="1">The sequence shown here is derived from an EMBL/GenBank/DDBJ whole genome shotgun (WGS) entry which is preliminary data.</text>
</comment>
<name>A0ACC6R2S4_9GAMM</name>
<keyword evidence="1" id="KW-0675">Receptor</keyword>
<dbReference type="EMBL" id="JBAKAX010000006">
    <property type="protein sequence ID" value="MEL0604199.1"/>
    <property type="molecule type" value="Genomic_DNA"/>
</dbReference>
<sequence>MSKLQCSMYRLKYSTHALACLLLCLSILISAPVQATKVNSKFVQIPASSLSYSLRQIAIAYQVSYSSDPTLLINKESPTVSGSYTLSQALKLLLDNTTLSFKIKNNGFVIYKSPSQNTIKLIEEITVKGIRYSHARSRNLKHSTKAISEAISAQDITDIPNTNLAEALQYIPGVAITREAGEGRQVSIRGSYPDFSLVTLNDMPVLANNDSPMDSRVQKQRDRSFDFNILPAELFKQIQVFKSYSSDQIAGGISGTMALKTISPLDKKGFNFVITPEIGYNDYVGSGSKRYSTLLSNTWGNWGALASVAYTSRESLEQGANTFRWRNIAIDNADLSSLSKIQSENLAQGNYIIPRGNRYSVWQGTQQRFGTNLSLEYKNSTSHIDVDVLSGFLKGNRLESHLYPRGDQSTPVIKEQTAITSIKTNKDNELVYAHYVDARVATESRVQKINTSYHQGQFSLGKELNKQWDVHAILGIQQSKYEIPYSNKIYTQGVSDVTVDYTHDPFYADINYSQNLQDISMWDLYHGDLEYYQSDNKYLFAKIDLQHRFNDTFSMKFGGDWISFTNKMSNLQKNDIFFNEISNSPQKLIELPETLITPQNKHKNQRWLSINTNDALALYKIVPFNIKQNGASYIRKYEHIKENSQGVYTLLALERDKWEVDFGLRYQIDSITTSTQDLSTLSYDLWLPSLNSTLFIDEHWRFRFGASKNYSKPLLSSLSFADSDNNPDNIEYIFNPNLKPYISYNTDLSLEGDLSGHSSFDLSLYYKNLNDYIVTAQAPLPHPIKADNDKIAVWQSNAETAYQWGIELNLNYLIPNSYWGINLQSTYNEGKVTYYNSNDGLALFKKNLPFLSKITASSMIFYDSPNLNFKLGAIFRGRYLVRAGGLISDENETGFMPTTYWDASVNYNFTKKWKLKLSAFNLSNEQERQYSDSSLRAYNSTTSGRTFYLGLSYQY</sequence>
<reference evidence="1" key="1">
    <citation type="submission" date="2024-02" db="EMBL/GenBank/DDBJ databases">
        <title>Bacteria isolated from the canopy kelp, Nereocystis luetkeana.</title>
        <authorList>
            <person name="Pfister C.A."/>
            <person name="Younker I.T."/>
            <person name="Light S.H."/>
        </authorList>
    </citation>
    <scope>NUCLEOTIDE SEQUENCE</scope>
    <source>
        <strain evidence="1">TN.2.01</strain>
    </source>
</reference>
<keyword evidence="2" id="KW-1185">Reference proteome</keyword>
<gene>
    <name evidence="1" type="ORF">V6250_08470</name>
</gene>